<evidence type="ECO:0000313" key="2">
    <source>
        <dbReference type="Proteomes" id="UP000072421"/>
    </source>
</evidence>
<sequence>MNKLSHSSSAGTSLDSSIKKQTVTEEQKNFLIQIAVLLGIPASRYTELIAPKAFSGPSGFDCRLHLLDAQCSVFPEVALPLSANELMGPEVGQLLEIQRKLLTEFGWYLGVSAEGLLQLSSIAWIDEVDEIVKTLDLMNAVGAMAVQQLLDSAKPNP</sequence>
<name>A0A127PJB3_9BURK</name>
<dbReference type="AlphaFoldDB" id="A0A127PJB3"/>
<dbReference type="EMBL" id="CP013232">
    <property type="protein sequence ID" value="AMO97860.1"/>
    <property type="molecule type" value="Genomic_DNA"/>
</dbReference>
<protein>
    <submittedName>
        <fullName evidence="1">HpaD domain protein</fullName>
    </submittedName>
</protein>
<dbReference type="Proteomes" id="UP000072421">
    <property type="component" value="Chromosome"/>
</dbReference>
<dbReference type="RefSeq" id="WP_061542063.1">
    <property type="nucleotide sequence ID" value="NZ_CP013232.1"/>
</dbReference>
<accession>A0A127PJB3</accession>
<dbReference type="PATRIC" id="fig|158899.10.peg.5213"/>
<evidence type="ECO:0000313" key="1">
    <source>
        <dbReference type="EMBL" id="AMO97860.1"/>
    </source>
</evidence>
<proteinExistence type="predicted"/>
<gene>
    <name evidence="1" type="primary">hpaD</name>
    <name evidence="1" type="ORF">CFter6_5293</name>
</gene>
<dbReference type="OrthoDB" id="9151411at2"/>
<organism evidence="1">
    <name type="scientific">Collimonas fungivorans</name>
    <dbReference type="NCBI Taxonomy" id="158899"/>
    <lineage>
        <taxon>Bacteria</taxon>
        <taxon>Pseudomonadati</taxon>
        <taxon>Pseudomonadota</taxon>
        <taxon>Betaproteobacteria</taxon>
        <taxon>Burkholderiales</taxon>
        <taxon>Oxalobacteraceae</taxon>
        <taxon>Collimonas</taxon>
    </lineage>
</organism>
<reference evidence="1 2" key="1">
    <citation type="submission" date="2015-11" db="EMBL/GenBank/DDBJ databases">
        <title>Exploring the genomic traits of fungus-feeding bacterial genus Collimonas.</title>
        <authorList>
            <person name="Song C."/>
            <person name="Schmidt R."/>
            <person name="de Jager V."/>
            <person name="Krzyzanowska D."/>
            <person name="Jongedijk E."/>
            <person name="Cankar K."/>
            <person name="Beekwilder J."/>
            <person name="van Veen A."/>
            <person name="de Boer W."/>
            <person name="van Veen J.A."/>
            <person name="Garbeva P."/>
        </authorList>
    </citation>
    <scope>NUCLEOTIDE SEQUENCE [LARGE SCALE GENOMIC DNA]</scope>
    <source>
        <strain evidence="1 2">Ter6</strain>
    </source>
</reference>